<dbReference type="Gene3D" id="3.40.50.300">
    <property type="entry name" value="P-loop containing nucleotide triphosphate hydrolases"/>
    <property type="match status" value="1"/>
</dbReference>
<dbReference type="InterPro" id="IPR003959">
    <property type="entry name" value="ATPase_AAA_core"/>
</dbReference>
<dbReference type="Proteomes" id="UP000274271">
    <property type="component" value="Unassembled WGS sequence"/>
</dbReference>
<dbReference type="AlphaFoldDB" id="A0A3P1CAJ1"/>
<dbReference type="EMBL" id="RQJP01000007">
    <property type="protein sequence ID" value="RRB10341.1"/>
    <property type="molecule type" value="Genomic_DNA"/>
</dbReference>
<name>A0A3P1CAJ1_9BACT</name>
<proteinExistence type="predicted"/>
<evidence type="ECO:0000313" key="2">
    <source>
        <dbReference type="EMBL" id="RRB10341.1"/>
    </source>
</evidence>
<protein>
    <submittedName>
        <fullName evidence="2">Restriction system-associated AAA family ATPase</fullName>
    </submittedName>
</protein>
<organism evidence="2 3">
    <name type="scientific">Larkinella knui</name>
    <dbReference type="NCBI Taxonomy" id="2025310"/>
    <lineage>
        <taxon>Bacteria</taxon>
        <taxon>Pseudomonadati</taxon>
        <taxon>Bacteroidota</taxon>
        <taxon>Cytophagia</taxon>
        <taxon>Cytophagales</taxon>
        <taxon>Spirosomataceae</taxon>
        <taxon>Larkinella</taxon>
    </lineage>
</organism>
<dbReference type="GO" id="GO:0005524">
    <property type="term" value="F:ATP binding"/>
    <property type="evidence" value="ECO:0007669"/>
    <property type="project" value="InterPro"/>
</dbReference>
<keyword evidence="3" id="KW-1185">Reference proteome</keyword>
<dbReference type="GO" id="GO:0016887">
    <property type="term" value="F:ATP hydrolysis activity"/>
    <property type="evidence" value="ECO:0007669"/>
    <property type="project" value="InterPro"/>
</dbReference>
<dbReference type="InterPro" id="IPR030974">
    <property type="entry name" value="Restrict_AAA"/>
</dbReference>
<dbReference type="InterPro" id="IPR027417">
    <property type="entry name" value="P-loop_NTPase"/>
</dbReference>
<feature type="domain" description="AAA+ ATPase" evidence="1">
    <location>
        <begin position="34"/>
        <end position="476"/>
    </location>
</feature>
<evidence type="ECO:0000313" key="3">
    <source>
        <dbReference type="Proteomes" id="UP000274271"/>
    </source>
</evidence>
<dbReference type="InterPro" id="IPR003593">
    <property type="entry name" value="AAA+_ATPase"/>
</dbReference>
<reference evidence="2 3" key="1">
    <citation type="submission" date="2018-11" db="EMBL/GenBank/DDBJ databases">
        <authorList>
            <person name="Zhou Z."/>
            <person name="Wang G."/>
        </authorList>
    </citation>
    <scope>NUCLEOTIDE SEQUENCE [LARGE SCALE GENOMIC DNA]</scope>
    <source>
        <strain evidence="2 3">KCTC42998</strain>
    </source>
</reference>
<dbReference type="SMART" id="SM00382">
    <property type="entry name" value="AAA"/>
    <property type="match status" value="1"/>
</dbReference>
<dbReference type="NCBIfam" id="TIGR04435">
    <property type="entry name" value="restrict_AAA_1"/>
    <property type="match status" value="1"/>
</dbReference>
<dbReference type="Pfam" id="PF13304">
    <property type="entry name" value="AAA_21"/>
    <property type="match status" value="1"/>
</dbReference>
<dbReference type="SUPFAM" id="SSF52540">
    <property type="entry name" value="P-loop containing nucleoside triphosphate hydrolases"/>
    <property type="match status" value="1"/>
</dbReference>
<comment type="caution">
    <text evidence="2">The sequence shown here is derived from an EMBL/GenBank/DDBJ whole genome shotgun (WGS) entry which is preliminary data.</text>
</comment>
<sequence length="500" mass="56812">MRLLRIHIISADTCGGLLDGLDIMLRSQMDEQTTFEPLCLIGANGTGKSQLLQVLAEMFQSAFHAVVSQEERIEGNPGLQFEVEYRIRPHGSPSSVHVRITRRAQTKRRPVVVIEKLADGSWVNCDLTAPETKELLPSKVVGYSSGDNETLSLPFLLSRSGYAEEVRESAIDRAVKSTVFQTIQDTRLMLIDYGTHLEVLVANLLLGSDEQRSALLKYAHLDDLHSFRCSIQLAHGAAPRAPARAGKTSKRKGIQLTDELEEYLTNLQKCATCHQYDDKTETYTFDFRVDQETKTAFRFFWKTAFDLYSAFHKLAMLNDLVIPKHARERFSKETKARRFASRLPEPQDEDKVFRFERVNFHSRGNTAIVDYVSLSDGEHQLAQLLGTFSMISFSNVVFLLDEPESHFNPVWRMKFLDRLRALPTSEGNRCDNREALQQDCLITTHSPYLPADLPREKVFIFSRAPLTRKVEVRSPDLETYGATFDTILRSCFGIQPQPAD</sequence>
<dbReference type="OrthoDB" id="9815944at2"/>
<dbReference type="RefSeq" id="WP_124910354.1">
    <property type="nucleotide sequence ID" value="NZ_RQJP01000007.1"/>
</dbReference>
<gene>
    <name evidence="2" type="ORF">EHT87_29385</name>
</gene>
<accession>A0A3P1CAJ1</accession>
<evidence type="ECO:0000259" key="1">
    <source>
        <dbReference type="SMART" id="SM00382"/>
    </source>
</evidence>